<dbReference type="PRINTS" id="PR00368">
    <property type="entry name" value="FADPNR"/>
</dbReference>
<evidence type="ECO:0000256" key="6">
    <source>
        <dbReference type="ARBA" id="ARBA00022723"/>
    </source>
</evidence>
<dbReference type="InterPro" id="IPR036188">
    <property type="entry name" value="FAD/NAD-bd_sf"/>
</dbReference>
<dbReference type="GO" id="GO:0051536">
    <property type="term" value="F:iron-sulfur cluster binding"/>
    <property type="evidence" value="ECO:0007669"/>
    <property type="project" value="UniProtKB-KW"/>
</dbReference>
<dbReference type="Gene3D" id="3.20.20.70">
    <property type="entry name" value="Aldolase class I"/>
    <property type="match status" value="1"/>
</dbReference>
<keyword evidence="7" id="KW-0560">Oxidoreductase</keyword>
<dbReference type="InterPro" id="IPR023753">
    <property type="entry name" value="FAD/NAD-binding_dom"/>
</dbReference>
<dbReference type="AlphaFoldDB" id="A0A6S6YIU4"/>
<dbReference type="Pfam" id="PF07992">
    <property type="entry name" value="Pyr_redox_2"/>
    <property type="match status" value="1"/>
</dbReference>
<dbReference type="PANTHER" id="PTHR42917">
    <property type="entry name" value="2,4-DIENOYL-COA REDUCTASE"/>
    <property type="match status" value="1"/>
</dbReference>
<evidence type="ECO:0000256" key="2">
    <source>
        <dbReference type="ARBA" id="ARBA00001966"/>
    </source>
</evidence>
<dbReference type="PRINTS" id="PR00411">
    <property type="entry name" value="PNDRDTASEI"/>
</dbReference>
<dbReference type="GO" id="GO:0010181">
    <property type="term" value="F:FMN binding"/>
    <property type="evidence" value="ECO:0007669"/>
    <property type="project" value="InterPro"/>
</dbReference>
<organism evidence="12 13">
    <name type="scientific">Denitratisoma oestradiolicum</name>
    <dbReference type="NCBI Taxonomy" id="311182"/>
    <lineage>
        <taxon>Bacteria</taxon>
        <taxon>Pseudomonadati</taxon>
        <taxon>Pseudomonadota</taxon>
        <taxon>Betaproteobacteria</taxon>
        <taxon>Nitrosomonadales</taxon>
        <taxon>Sterolibacteriaceae</taxon>
        <taxon>Denitratisoma</taxon>
    </lineage>
</organism>
<dbReference type="Gene3D" id="3.40.50.720">
    <property type="entry name" value="NAD(P)-binding Rossmann-like Domain"/>
    <property type="match status" value="1"/>
</dbReference>
<keyword evidence="4" id="KW-0285">Flavoprotein</keyword>
<feature type="domain" description="FAD/NAD(P)-binding" evidence="11">
    <location>
        <begin position="412"/>
        <end position="683"/>
    </location>
</feature>
<feature type="domain" description="NADH:flavin oxidoreductase/NADH oxidase N-terminal" evidence="10">
    <location>
        <begin position="9"/>
        <end position="367"/>
    </location>
</feature>
<comment type="cofactor">
    <cofactor evidence="2">
        <name>[4Fe-4S] cluster</name>
        <dbReference type="ChEBI" id="CHEBI:49883"/>
    </cofactor>
</comment>
<evidence type="ECO:0000256" key="1">
    <source>
        <dbReference type="ARBA" id="ARBA00001917"/>
    </source>
</evidence>
<evidence type="ECO:0000313" key="12">
    <source>
        <dbReference type="EMBL" id="CAB1367654.1"/>
    </source>
</evidence>
<sequence>MSANAYSHLLAPGRIGQMELKNRMIVTAMGVNLAEDGYCTERLRAYHEEQAKGGVGLVNMGVSGVAWPHGGNQPGQIAISDDRFIPGLKAVADSIHAHGAKFTIQIHHGGVVSVEDMAAGRPVWVPSLPGPFPGAGTQMVTDVFTTAELELMMANAKPRPKPEFKEMTLEDIQTIIGKFADAADRAKRAGADGVEIHGGHGYLISGFLSPKSNKRTDDYGGPLENRARLLVEIIRAVRERTGPGFAIMVKLDSQEYGVETGIKIEDAVRAAQMAEQAGADAITVSSYHDTGKLKLHSQSNIPHIPGWNLPAAERIKQAVSIPVIASGRVEPEVGEAKIAAGAFDFLGMGRKLLADPHLPRKLAEGKPETIRPCIYCYTCVSAIYLQDTVRCAVNSECAFEYQRKNGKPAPKRYVVVGGGPGGMEAARRLDEQGHQVTLLEGTDRLGGTLQFASIAYEPNQRLLNWLRRGIESSKVEVRLNTRATPELVASLKPDAVLVATGALRSMPPIPGSEQNHVFSGDDMRRLVLGMSSPELARKVSLPVRMATKLGAVTGMTSNLDFLRRATHWWMPLGKHIVIIGGELVGLELAEFLMERGRTVTVVDDAPRFGAGLLLVRRMRMLEELKEHGVGLFPSAQDIRIDKDAVRFTLKEGGAQAIPADHVIVAKGATGNPVVADQLRAAGFNVHAFGDCTGVSYIEGAIRGAADIVNSL</sequence>
<keyword evidence="6" id="KW-0479">Metal-binding</keyword>
<keyword evidence="5" id="KW-0288">FMN</keyword>
<dbReference type="InterPro" id="IPR051793">
    <property type="entry name" value="NADH:flavin_oxidoreductase"/>
</dbReference>
<keyword evidence="13" id="KW-1185">Reference proteome</keyword>
<protein>
    <submittedName>
        <fullName evidence="12">2,4-dienoyl-CoA reductase</fullName>
    </submittedName>
</protein>
<evidence type="ECO:0000256" key="3">
    <source>
        <dbReference type="ARBA" id="ARBA00011048"/>
    </source>
</evidence>
<dbReference type="KEGG" id="doe:DENOEST_0489"/>
<dbReference type="Gene3D" id="3.50.50.60">
    <property type="entry name" value="FAD/NAD(P)-binding domain"/>
    <property type="match status" value="1"/>
</dbReference>
<dbReference type="SUPFAM" id="SSF51905">
    <property type="entry name" value="FAD/NAD(P)-binding domain"/>
    <property type="match status" value="1"/>
</dbReference>
<evidence type="ECO:0000259" key="11">
    <source>
        <dbReference type="Pfam" id="PF07992"/>
    </source>
</evidence>
<reference evidence="12 13" key="1">
    <citation type="submission" date="2020-03" db="EMBL/GenBank/DDBJ databases">
        <authorList>
            <consortium name="Genoscope - CEA"/>
            <person name="William W."/>
        </authorList>
    </citation>
    <scope>NUCLEOTIDE SEQUENCE [LARGE SCALE GENOMIC DNA]</scope>
    <source>
        <strain evidence="13">DSM 16959</strain>
    </source>
</reference>
<dbReference type="InterPro" id="IPR001155">
    <property type="entry name" value="OxRdtase_FMN_N"/>
</dbReference>
<evidence type="ECO:0000256" key="4">
    <source>
        <dbReference type="ARBA" id="ARBA00022630"/>
    </source>
</evidence>
<name>A0A6S6YIU4_9PROT</name>
<evidence type="ECO:0000256" key="7">
    <source>
        <dbReference type="ARBA" id="ARBA00023002"/>
    </source>
</evidence>
<keyword evidence="8" id="KW-0408">Iron</keyword>
<dbReference type="SUPFAM" id="SSF51395">
    <property type="entry name" value="FMN-linked oxidoreductases"/>
    <property type="match status" value="1"/>
</dbReference>
<gene>
    <name evidence="12" type="ORF">DENOEST_0489</name>
</gene>
<evidence type="ECO:0000256" key="5">
    <source>
        <dbReference type="ARBA" id="ARBA00022643"/>
    </source>
</evidence>
<evidence type="ECO:0000256" key="9">
    <source>
        <dbReference type="ARBA" id="ARBA00023014"/>
    </source>
</evidence>
<dbReference type="GO" id="GO:0046872">
    <property type="term" value="F:metal ion binding"/>
    <property type="evidence" value="ECO:0007669"/>
    <property type="project" value="UniProtKB-KW"/>
</dbReference>
<dbReference type="CDD" id="cd02803">
    <property type="entry name" value="OYE_like_FMN_family"/>
    <property type="match status" value="1"/>
</dbReference>
<accession>A0A6S6YIU4</accession>
<comment type="cofactor">
    <cofactor evidence="1">
        <name>FMN</name>
        <dbReference type="ChEBI" id="CHEBI:58210"/>
    </cofactor>
</comment>
<dbReference type="RefSeq" id="WP_145770580.1">
    <property type="nucleotide sequence ID" value="NZ_LR778301.1"/>
</dbReference>
<dbReference type="Pfam" id="PF00724">
    <property type="entry name" value="Oxidored_FMN"/>
    <property type="match status" value="1"/>
</dbReference>
<evidence type="ECO:0000256" key="8">
    <source>
        <dbReference type="ARBA" id="ARBA00023004"/>
    </source>
</evidence>
<dbReference type="Proteomes" id="UP000515733">
    <property type="component" value="Chromosome"/>
</dbReference>
<dbReference type="EMBL" id="LR778301">
    <property type="protein sequence ID" value="CAB1367654.1"/>
    <property type="molecule type" value="Genomic_DNA"/>
</dbReference>
<proteinExistence type="inferred from homology"/>
<evidence type="ECO:0000259" key="10">
    <source>
        <dbReference type="Pfam" id="PF00724"/>
    </source>
</evidence>
<dbReference type="GO" id="GO:0016491">
    <property type="term" value="F:oxidoreductase activity"/>
    <property type="evidence" value="ECO:0007669"/>
    <property type="project" value="UniProtKB-KW"/>
</dbReference>
<dbReference type="PANTHER" id="PTHR42917:SF2">
    <property type="entry name" value="2,4-DIENOYL-COA REDUCTASE [(2E)-ENOYL-COA-PRODUCING]"/>
    <property type="match status" value="1"/>
</dbReference>
<keyword evidence="9" id="KW-0411">Iron-sulfur</keyword>
<dbReference type="InterPro" id="IPR013785">
    <property type="entry name" value="Aldolase_TIM"/>
</dbReference>
<dbReference type="OrthoDB" id="8985337at2"/>
<evidence type="ECO:0000313" key="13">
    <source>
        <dbReference type="Proteomes" id="UP000515733"/>
    </source>
</evidence>
<comment type="similarity">
    <text evidence="3">In the N-terminal section; belongs to the NADH:flavin oxidoreductase/NADH oxidase family.</text>
</comment>